<dbReference type="PIRSF" id="PIRSF000185">
    <property type="entry name" value="Glu_DH"/>
    <property type="match status" value="1"/>
</dbReference>
<dbReference type="InterPro" id="IPR046346">
    <property type="entry name" value="Aminoacid_DH-like_N_sf"/>
</dbReference>
<evidence type="ECO:0000259" key="9">
    <source>
        <dbReference type="SMART" id="SM00839"/>
    </source>
</evidence>
<dbReference type="GO" id="GO:0000166">
    <property type="term" value="F:nucleotide binding"/>
    <property type="evidence" value="ECO:0007669"/>
    <property type="project" value="UniProtKB-KW"/>
</dbReference>
<dbReference type="Gene3D" id="3.40.50.720">
    <property type="entry name" value="NAD(P)-binding Rossmann-like Domain"/>
    <property type="match status" value="1"/>
</dbReference>
<comment type="similarity">
    <text evidence="1 4 8">Belongs to the Glu/Leu/Phe/Val dehydrogenases family.</text>
</comment>
<dbReference type="SUPFAM" id="SSF53223">
    <property type="entry name" value="Aminoacid dehydrogenase-like, N-terminal domain"/>
    <property type="match status" value="1"/>
</dbReference>
<dbReference type="InterPro" id="IPR036291">
    <property type="entry name" value="NAD(P)-bd_dom_sf"/>
</dbReference>
<evidence type="ECO:0000256" key="6">
    <source>
        <dbReference type="PIRSR" id="PIRSR000185-2"/>
    </source>
</evidence>
<reference evidence="10" key="1">
    <citation type="submission" date="2020-06" db="EMBL/GenBank/DDBJ databases">
        <title>Unique genomic features of the anaerobic methanotrophic archaea.</title>
        <authorList>
            <person name="Chadwick G.L."/>
            <person name="Skennerton C.T."/>
            <person name="Laso-Perez R."/>
            <person name="Leu A.O."/>
            <person name="Speth D.R."/>
            <person name="Yu H."/>
            <person name="Morgan-Lang C."/>
            <person name="Hatzenpichler R."/>
            <person name="Goudeau D."/>
            <person name="Malmstrom R."/>
            <person name="Brazelton W.J."/>
            <person name="Woyke T."/>
            <person name="Hallam S.J."/>
            <person name="Tyson G.W."/>
            <person name="Wegener G."/>
            <person name="Boetius A."/>
            <person name="Orphan V."/>
        </authorList>
    </citation>
    <scope>NUCLEOTIDE SEQUENCE</scope>
</reference>
<dbReference type="InterPro" id="IPR014362">
    <property type="entry name" value="Glu_DH"/>
</dbReference>
<evidence type="ECO:0000256" key="5">
    <source>
        <dbReference type="PIRSR" id="PIRSR000185-1"/>
    </source>
</evidence>
<dbReference type="SMART" id="SM00839">
    <property type="entry name" value="ELFV_dehydrog"/>
    <property type="match status" value="1"/>
</dbReference>
<keyword evidence="6" id="KW-0520">NAD</keyword>
<feature type="site" description="Important for catalysis" evidence="7">
    <location>
        <position position="100"/>
    </location>
</feature>
<keyword evidence="3 4" id="KW-0560">Oxidoreductase</keyword>
<evidence type="ECO:0000256" key="4">
    <source>
        <dbReference type="PIRNR" id="PIRNR000185"/>
    </source>
</evidence>
<evidence type="ECO:0000256" key="3">
    <source>
        <dbReference type="ARBA" id="ARBA00023002"/>
    </source>
</evidence>
<keyword evidence="6" id="KW-0547">Nucleotide-binding</keyword>
<feature type="domain" description="Glutamate/phenylalanine/leucine/valine/L-tryptophan dehydrogenase C-terminal" evidence="9">
    <location>
        <begin position="137"/>
        <end position="368"/>
    </location>
</feature>
<dbReference type="Pfam" id="PF02812">
    <property type="entry name" value="ELFV_dehydrog_N"/>
    <property type="match status" value="1"/>
</dbReference>
<dbReference type="SUPFAM" id="SSF51735">
    <property type="entry name" value="NAD(P)-binding Rossmann-fold domains"/>
    <property type="match status" value="1"/>
</dbReference>
<sequence length="370" mass="40436">MDDGSIKVFQGFRVQYNDVKGPTKGGIRFHPDETIDTVRALAAWMTWKCALVDIPLGGGKGGIICNPKELSQGELERLSRTYIDKVFQFIGPDQDIPAPDVYTTPQIMSWMMDEYSKIAGKNQFGVIRGKPMCIGGSVGRTDATARGGWYCVREAAKEFDIDLKGATVAIQGYGNAGYYAALLGQTLFGSTIVAVSDSKGGIYNPAGLDAQAVYKHKAQTGSVINFPGSEPITNEDLLTLEVDILVPAALEHVITVENAAKIRAKIIAEAANGPTTPEADDILYEKGVHVIPDFLCNGGGVTVSYFEMVQNFNRYCWTEEEVHERLDEKMTAAYHATLRGSKKYGVNMRRSAYVVAIERVVEAMKARGWV</sequence>
<dbReference type="PROSITE" id="PS00074">
    <property type="entry name" value="GLFV_DEHYDROGENASE"/>
    <property type="match status" value="1"/>
</dbReference>
<feature type="binding site" evidence="6">
    <location>
        <position position="175"/>
    </location>
    <ligand>
        <name>NAD(+)</name>
        <dbReference type="ChEBI" id="CHEBI:57540"/>
    </ligand>
</feature>
<comment type="subunit">
    <text evidence="2">Homohexamer.</text>
</comment>
<feature type="binding site" evidence="6">
    <location>
        <position position="48"/>
    </location>
    <ligand>
        <name>substrate</name>
    </ligand>
</feature>
<proteinExistence type="inferred from homology"/>
<dbReference type="InterPro" id="IPR006096">
    <property type="entry name" value="Glu/Leu/Phe/Val/Trp_DH_C"/>
</dbReference>
<evidence type="ECO:0000256" key="2">
    <source>
        <dbReference type="ARBA" id="ARBA00011643"/>
    </source>
</evidence>
<dbReference type="PANTHER" id="PTHR11606">
    <property type="entry name" value="GLUTAMATE DEHYDROGENASE"/>
    <property type="match status" value="1"/>
</dbReference>
<feature type="binding site" evidence="6">
    <location>
        <position position="24"/>
    </location>
    <ligand>
        <name>substrate</name>
    </ligand>
</feature>
<evidence type="ECO:0000256" key="1">
    <source>
        <dbReference type="ARBA" id="ARBA00006382"/>
    </source>
</evidence>
<feature type="binding site" evidence="6">
    <location>
        <position position="304"/>
    </location>
    <ligand>
        <name>substrate</name>
    </ligand>
</feature>
<dbReference type="Pfam" id="PF00208">
    <property type="entry name" value="ELFV_dehydrog"/>
    <property type="match status" value="1"/>
</dbReference>
<evidence type="ECO:0000256" key="8">
    <source>
        <dbReference type="RuleBase" id="RU004417"/>
    </source>
</evidence>
<feature type="active site" description="Proton donor" evidence="5">
    <location>
        <position position="60"/>
    </location>
</feature>
<dbReference type="GO" id="GO:0004352">
    <property type="term" value="F:glutamate dehydrogenase (NAD+) activity"/>
    <property type="evidence" value="ECO:0007669"/>
    <property type="project" value="TreeGrafter"/>
</dbReference>
<dbReference type="PRINTS" id="PR00082">
    <property type="entry name" value="GLFDHDRGNASE"/>
</dbReference>
<dbReference type="CDD" id="cd01076">
    <property type="entry name" value="NAD_bind_1_Glu_DH"/>
    <property type="match status" value="1"/>
</dbReference>
<evidence type="ECO:0000256" key="7">
    <source>
        <dbReference type="PIRSR" id="PIRSR000185-3"/>
    </source>
</evidence>
<dbReference type="PANTHER" id="PTHR11606:SF13">
    <property type="entry name" value="GLUTAMATE DEHYDROGENASE 1, MITOCHONDRIAL"/>
    <property type="match status" value="1"/>
</dbReference>
<gene>
    <name evidence="10" type="primary">gdhA</name>
    <name evidence="10" type="ORF">CAGMOKBG_00022</name>
</gene>
<dbReference type="EMBL" id="MT631401">
    <property type="protein sequence ID" value="QNO50002.1"/>
    <property type="molecule type" value="Genomic_DNA"/>
</dbReference>
<name>A0A7G9YPR8_9EURY</name>
<accession>A0A7G9YPR8</accession>
<dbReference type="AlphaFoldDB" id="A0A7G9YPR8"/>
<dbReference type="GO" id="GO:0006538">
    <property type="term" value="P:L-glutamate catabolic process"/>
    <property type="evidence" value="ECO:0007669"/>
    <property type="project" value="TreeGrafter"/>
</dbReference>
<feature type="binding site" evidence="6">
    <location>
        <position position="144"/>
    </location>
    <ligand>
        <name>NAD(+)</name>
        <dbReference type="ChEBI" id="CHEBI:57540"/>
    </ligand>
</feature>
<protein>
    <recommendedName>
        <fullName evidence="4">Glutamate dehydrogenase</fullName>
    </recommendedName>
</protein>
<evidence type="ECO:0000313" key="10">
    <source>
        <dbReference type="EMBL" id="QNO50002.1"/>
    </source>
</evidence>
<dbReference type="InterPro" id="IPR033524">
    <property type="entry name" value="Glu/Leu/Phe/Val_DH_AS"/>
</dbReference>
<dbReference type="InterPro" id="IPR006095">
    <property type="entry name" value="Glu/Leu/Phe/Val/Trp_DH"/>
</dbReference>
<dbReference type="Gene3D" id="3.40.50.10860">
    <property type="entry name" value="Leucine Dehydrogenase, chain A, domain 1"/>
    <property type="match status" value="1"/>
</dbReference>
<dbReference type="InterPro" id="IPR006097">
    <property type="entry name" value="Glu/Leu/Phe/Val/Trp_DH_dimer"/>
</dbReference>
<dbReference type="InterPro" id="IPR033922">
    <property type="entry name" value="NAD_bind_Glu_DH"/>
</dbReference>
<organism evidence="10">
    <name type="scientific">Candidatus Methanogaster sp. ANME-2c ERB4</name>
    <dbReference type="NCBI Taxonomy" id="2759911"/>
    <lineage>
        <taxon>Archaea</taxon>
        <taxon>Methanobacteriati</taxon>
        <taxon>Methanobacteriota</taxon>
        <taxon>Stenosarchaea group</taxon>
        <taxon>Methanomicrobia</taxon>
        <taxon>Methanosarcinales</taxon>
        <taxon>ANME-2 cluster</taxon>
        <taxon>Candidatus Methanogasteraceae</taxon>
        <taxon>Candidatus Methanogaster</taxon>
    </lineage>
</organism>